<feature type="region of interest" description="Disordered" evidence="1">
    <location>
        <begin position="1363"/>
        <end position="1399"/>
    </location>
</feature>
<dbReference type="EMBL" id="JARBJD010000011">
    <property type="protein sequence ID" value="KAK2962486.1"/>
    <property type="molecule type" value="Genomic_DNA"/>
</dbReference>
<keyword evidence="3" id="KW-1185">Reference proteome</keyword>
<feature type="region of interest" description="Disordered" evidence="1">
    <location>
        <begin position="1069"/>
        <end position="1099"/>
    </location>
</feature>
<evidence type="ECO:0000313" key="2">
    <source>
        <dbReference type="EMBL" id="KAK2962486.1"/>
    </source>
</evidence>
<feature type="region of interest" description="Disordered" evidence="1">
    <location>
        <begin position="235"/>
        <end position="330"/>
    </location>
</feature>
<feature type="region of interest" description="Disordered" evidence="1">
    <location>
        <begin position="492"/>
        <end position="550"/>
    </location>
</feature>
<feature type="compositionally biased region" description="Basic and acidic residues" evidence="1">
    <location>
        <begin position="1747"/>
        <end position="1760"/>
    </location>
</feature>
<proteinExistence type="predicted"/>
<feature type="compositionally biased region" description="Low complexity" evidence="1">
    <location>
        <begin position="492"/>
        <end position="530"/>
    </location>
</feature>
<feature type="compositionally biased region" description="Low complexity" evidence="1">
    <location>
        <begin position="1678"/>
        <end position="1688"/>
    </location>
</feature>
<feature type="compositionally biased region" description="Basic residues" evidence="1">
    <location>
        <begin position="1496"/>
        <end position="1508"/>
    </location>
</feature>
<organism evidence="2 3">
    <name type="scientific">Blattamonas nauphoetae</name>
    <dbReference type="NCBI Taxonomy" id="2049346"/>
    <lineage>
        <taxon>Eukaryota</taxon>
        <taxon>Metamonada</taxon>
        <taxon>Preaxostyla</taxon>
        <taxon>Oxymonadida</taxon>
        <taxon>Blattamonas</taxon>
    </lineage>
</organism>
<feature type="compositionally biased region" description="Basic and acidic residues" evidence="1">
    <location>
        <begin position="1818"/>
        <end position="1828"/>
    </location>
</feature>
<feature type="compositionally biased region" description="Polar residues" evidence="1">
    <location>
        <begin position="538"/>
        <end position="550"/>
    </location>
</feature>
<feature type="region of interest" description="Disordered" evidence="1">
    <location>
        <begin position="1790"/>
        <end position="1828"/>
    </location>
</feature>
<reference evidence="2 3" key="1">
    <citation type="journal article" date="2022" name="bioRxiv">
        <title>Genomics of Preaxostyla Flagellates Illuminates Evolutionary Transitions and the Path Towards Mitochondrial Loss.</title>
        <authorList>
            <person name="Novak L.V.F."/>
            <person name="Treitli S.C."/>
            <person name="Pyrih J."/>
            <person name="Halakuc P."/>
            <person name="Pipaliya S.V."/>
            <person name="Vacek V."/>
            <person name="Brzon O."/>
            <person name="Soukal P."/>
            <person name="Eme L."/>
            <person name="Dacks J.B."/>
            <person name="Karnkowska A."/>
            <person name="Elias M."/>
            <person name="Hampl V."/>
        </authorList>
    </citation>
    <scope>NUCLEOTIDE SEQUENCE [LARGE SCALE GENOMIC DNA]</scope>
    <source>
        <strain evidence="2">NAU3</strain>
        <tissue evidence="2">Gut</tissue>
    </source>
</reference>
<comment type="caution">
    <text evidence="2">The sequence shown here is derived from an EMBL/GenBank/DDBJ whole genome shotgun (WGS) entry which is preliminary data.</text>
</comment>
<sequence length="1903" mass="211357">MRPGNIGLHQHDDYDSINQGDRVSMASSTEDIGIPRHSSHDSLDVKRFFAHAFGEQCDELVSVEMVNYLLSSSSFNQETMELIQHKTSDPILADFAERINPANKFPFNLSFVLSLSSGFSSPTNQTDLPFSPSNQGNTIPITQAPFPSYSALLELNHAISSDLTNQGAWGISLVSILLFGAASSENSAEHDEALKALLQLFIHSTLPSEKVDVFLCLMCWIEIQFRNHEEKLKTFQTDEQNQSAEPSDWREETPRKNSPLKEPSLSRNTSDTSISAKGRKPVTATRKSSSKPSVSSQTSHAKSRPVIVKAAPKTSQQPRRFSKSLSTQRSAPIVPPADPVLYRELQVFHAIFPIVNTLLPYLRPNSTRILLVCICYIFRKIPFDPTTKMAGVPKISKYPLFMPLLVHDPTLLGFRSFFSRLPSDFRRKCINTLMSPHGMSPLSDRPSDLSEQPPNSFVSLSVTLVVHFGTRTLTEFFNSLFNTIVQPKAPQSVSVRPVVSKSGSSKKPSSRTTLYTPVSSSSHPSNTAHSQLPPHPSGKQSVGTQKQPAPQRRLNTQLCQVLTGAISFIYSLLSSKEGRDQFSPVTNSSCSSSRPSLSAILGSLLRISALSSALLFLVPLHSTYITFSERDFLWIVSSLSIRSVIQLLPLLTEPLFTFTSTDDNYMSLRSQSLKLKLHNDRKDGTCRSPSLPFAMSTTLKNDPLNAPLKGSTPSTGGSADTDAAFFQTGLYELLDVCMHIISSHKPLLVPFDYDQLYEMGKLQKKDMFERDRRVKTAMSVAGERLISFREQAEDESADDEDVIDGWRTATLRENQHNDELQSDVIDPFDQLSIVAKCLLTQFGMLNENESEDSMTFHHPFTNSNKTSNVSPSPTQKIVHRIFPFIALHIRSYFFFHLLVPSLFKSMLTPLHSPLIFRNKHLSGSLTTLIKQIQTLCDDMSSLVSFSVKVPPPQTLSSKAGAPPNLTSQSYTFPFYHPLFHLLPRPHKSPLLLKLKAKPRLSISELPLSASISRFVSEASTPYNQTPAQSSRSSSAHWAQQSFSGGTFGSGPGWGLASYASGLNTGIGSMFERPPSRVSTARSTHRASISLGDSQTPGAQQLRISRLDFFGTDLDRGKNRQDGSGQGSNGFEQPAMSNSTFSSPFSNRQVYPNSQSCLNTSISRLPTSHPPQTSDSSDDDSPAIRSKASTLAPLSLPLDFSVDTNQPAPAQTPSIRTINPFTRPSSRKNADGTNLSYSRLSSAVDSNRNMDLPTSFGNLNRHDSMASFGGRKLGMDGTLVSVAYNTSIGVGVWSVSVFPSDWVDTWIDEENVLDVEWYELKLAYLLGEMKRKQKKEGKDSELHKKRQLESQHRKLMQEYYESSSYQPEDGISKPHRSNSPDFSNDSFPRGKDGGLASISSSTSSLSNVSMSFIHTPLNLTPPPVHFTSTVLFRLSSTSTSSTQKGPITRPASSSVTPSSLPWVSGGSLTEICGSTKKERDIPYDPTDLTGKPSLVNPKRRSSRRLNERKKHFIGHDEVVLWRQTEYEQDEEKGRKSRAHQEDDSDSSLTPYPPQPAQDPLNSPTDNDHVEFEDGDPFKPITADQSENESSSIDSGSLFDTDSDSDQSWNEWGFGFGGVGEEKRKDWTNVAPDLYGIGLIVCLIKANLDKQIVHRRSRQTSRTLSASISSTASPPDRRQSVSSVSSLSPRTIQQLNQSLSKPSQNIPRLELLKLSNTTAAPRNDILAPVVPSSSQSPQIMRKNFPHSASSKEQRSSRRFQREKEIVLRSERYETIQRGLVDVDLDSRGEGLDDVLFQQDDSERKEGEPKARSRNSVSDWDSVRDNSKNELEDSAKRRFEELLLSSDRSDADDDHKHLFYFVSLWKGIVDIMRVVEVDRERPPREKGTSGQKVRPVTTSHMKRSNH</sequence>
<feature type="compositionally biased region" description="Polar residues" evidence="1">
    <location>
        <begin position="1449"/>
        <end position="1460"/>
    </location>
</feature>
<feature type="compositionally biased region" description="Polar residues" evidence="1">
    <location>
        <begin position="1885"/>
        <end position="1896"/>
    </location>
</feature>
<feature type="compositionally biased region" description="Polar residues" evidence="1">
    <location>
        <begin position="1090"/>
        <end position="1099"/>
    </location>
</feature>
<feature type="region of interest" description="Disordered" evidence="1">
    <location>
        <begin position="1472"/>
        <end position="1508"/>
    </location>
</feature>
<protein>
    <submittedName>
        <fullName evidence="2">Uncharacterized protein</fullName>
    </submittedName>
</protein>
<feature type="compositionally biased region" description="Basic and acidic residues" evidence="1">
    <location>
        <begin position="1798"/>
        <end position="1808"/>
    </location>
</feature>
<feature type="compositionally biased region" description="Polar residues" evidence="1">
    <location>
        <begin position="235"/>
        <end position="245"/>
    </location>
</feature>
<accession>A0ABQ9YFE4</accession>
<feature type="region of interest" description="Disordered" evidence="1">
    <location>
        <begin position="1653"/>
        <end position="1698"/>
    </location>
</feature>
<feature type="region of interest" description="Disordered" evidence="1">
    <location>
        <begin position="1527"/>
        <end position="1604"/>
    </location>
</feature>
<feature type="compositionally biased region" description="Low complexity" evidence="1">
    <location>
        <begin position="1586"/>
        <end position="1595"/>
    </location>
</feature>
<feature type="compositionally biased region" description="Low complexity" evidence="1">
    <location>
        <begin position="1726"/>
        <end position="1736"/>
    </location>
</feature>
<feature type="compositionally biased region" description="Low complexity" evidence="1">
    <location>
        <begin position="290"/>
        <end position="299"/>
    </location>
</feature>
<feature type="compositionally biased region" description="Polar residues" evidence="1">
    <location>
        <begin position="1376"/>
        <end position="1385"/>
    </location>
</feature>
<feature type="compositionally biased region" description="Polar residues" evidence="1">
    <location>
        <begin position="1201"/>
        <end position="1223"/>
    </location>
</feature>
<feature type="compositionally biased region" description="Polar residues" evidence="1">
    <location>
        <begin position="1658"/>
        <end position="1670"/>
    </location>
</feature>
<evidence type="ECO:0000313" key="3">
    <source>
        <dbReference type="Proteomes" id="UP001281761"/>
    </source>
</evidence>
<name>A0ABQ9YFE4_9EUKA</name>
<feature type="compositionally biased region" description="Polar residues" evidence="1">
    <location>
        <begin position="1128"/>
        <end position="1172"/>
    </location>
</feature>
<feature type="compositionally biased region" description="Polar residues" evidence="1">
    <location>
        <begin position="1689"/>
        <end position="1698"/>
    </location>
</feature>
<feature type="region of interest" description="Disordered" evidence="1">
    <location>
        <begin position="1197"/>
        <end position="1233"/>
    </location>
</feature>
<feature type="region of interest" description="Disordered" evidence="1">
    <location>
        <begin position="1724"/>
        <end position="1760"/>
    </location>
</feature>
<gene>
    <name evidence="2" type="ORF">BLNAU_2729</name>
</gene>
<feature type="region of interest" description="Disordered" evidence="1">
    <location>
        <begin position="1"/>
        <end position="20"/>
    </location>
</feature>
<dbReference type="Proteomes" id="UP001281761">
    <property type="component" value="Unassembled WGS sequence"/>
</dbReference>
<feature type="region of interest" description="Disordered" evidence="1">
    <location>
        <begin position="1111"/>
        <end position="1183"/>
    </location>
</feature>
<evidence type="ECO:0000256" key="1">
    <source>
        <dbReference type="SAM" id="MobiDB-lite"/>
    </source>
</evidence>
<feature type="region of interest" description="Disordered" evidence="1">
    <location>
        <begin position="1436"/>
        <end position="1460"/>
    </location>
</feature>
<feature type="compositionally biased region" description="Polar residues" evidence="1">
    <location>
        <begin position="265"/>
        <end position="275"/>
    </location>
</feature>
<feature type="region of interest" description="Disordered" evidence="1">
    <location>
        <begin position="1877"/>
        <end position="1903"/>
    </location>
</feature>
<feature type="compositionally biased region" description="Polar residues" evidence="1">
    <location>
        <begin position="313"/>
        <end position="330"/>
    </location>
</feature>